<reference evidence="1 2" key="1">
    <citation type="submission" date="2024-03" db="EMBL/GenBank/DDBJ databases">
        <title>Novel species of the genus Variovorax.</title>
        <authorList>
            <person name="Liu Q."/>
            <person name="Xin Y.-H."/>
        </authorList>
    </citation>
    <scope>NUCLEOTIDE SEQUENCE [LARGE SCALE GENOMIC DNA]</scope>
    <source>
        <strain evidence="1 2">KACC 18899</strain>
    </source>
</reference>
<dbReference type="RefSeq" id="WP_340358470.1">
    <property type="nucleotide sequence ID" value="NZ_JBBKZU010000008.1"/>
</dbReference>
<name>A0ABU8VJ79_9BURK</name>
<protein>
    <submittedName>
        <fullName evidence="1">DUF6134 family protein</fullName>
    </submittedName>
</protein>
<comment type="caution">
    <text evidence="1">The sequence shown here is derived from an EMBL/GenBank/DDBJ whole genome shotgun (WGS) entry which is preliminary data.</text>
</comment>
<keyword evidence="2" id="KW-1185">Reference proteome</keyword>
<dbReference type="Proteomes" id="UP001365846">
    <property type="component" value="Unassembled WGS sequence"/>
</dbReference>
<evidence type="ECO:0000313" key="2">
    <source>
        <dbReference type="Proteomes" id="UP001365846"/>
    </source>
</evidence>
<proteinExistence type="predicted"/>
<gene>
    <name evidence="1" type="ORF">WKW77_19225</name>
</gene>
<evidence type="ECO:0000313" key="1">
    <source>
        <dbReference type="EMBL" id="MEJ8813227.1"/>
    </source>
</evidence>
<sequence length="212" mass="23230">MIGVRDKALGLAFASACALGSAHAAEWRFRVLLDGVAIGEHRFSVTRAEGERQVVTEADFVVKFLGIPVYRYRHQASESWRGDCVTQLAAFTDDDGKVSRVRARAADDGRLDVSVNGASRSLPGCTMTFAYWNPALRQQTLLLNPQSGAPERVRVHRLGDAALDVRGEPVVAQHWRIEGPAAPLDVWYSAQGDWIGLDATVAGGRRLSYRLQ</sequence>
<accession>A0ABU8VJ79</accession>
<dbReference type="EMBL" id="JBBKZU010000008">
    <property type="protein sequence ID" value="MEJ8813227.1"/>
    <property type="molecule type" value="Genomic_DNA"/>
</dbReference>
<dbReference type="Pfam" id="PF19630">
    <property type="entry name" value="DUF6134"/>
    <property type="match status" value="1"/>
</dbReference>
<organism evidence="1 2">
    <name type="scientific">Variovorax ureilyticus</name>
    <dbReference type="NCBI Taxonomy" id="1836198"/>
    <lineage>
        <taxon>Bacteria</taxon>
        <taxon>Pseudomonadati</taxon>
        <taxon>Pseudomonadota</taxon>
        <taxon>Betaproteobacteria</taxon>
        <taxon>Burkholderiales</taxon>
        <taxon>Comamonadaceae</taxon>
        <taxon>Variovorax</taxon>
    </lineage>
</organism>
<dbReference type="InterPro" id="IPR045767">
    <property type="entry name" value="DUF6134"/>
</dbReference>